<accession>A0A139HEC8</accession>
<evidence type="ECO:0000256" key="1">
    <source>
        <dbReference type="SAM" id="MobiDB-lite"/>
    </source>
</evidence>
<dbReference type="EMBL" id="LFZN01000067">
    <property type="protein sequence ID" value="KXT00766.1"/>
    <property type="molecule type" value="Genomic_DNA"/>
</dbReference>
<evidence type="ECO:0000313" key="3">
    <source>
        <dbReference type="Proteomes" id="UP000070133"/>
    </source>
</evidence>
<comment type="caution">
    <text evidence="2">The sequence shown here is derived from an EMBL/GenBank/DDBJ whole genome shotgun (WGS) entry which is preliminary data.</text>
</comment>
<feature type="compositionally biased region" description="Polar residues" evidence="1">
    <location>
        <begin position="10"/>
        <end position="29"/>
    </location>
</feature>
<proteinExistence type="predicted"/>
<gene>
    <name evidence="2" type="ORF">AC578_2981</name>
</gene>
<reference evidence="2 3" key="1">
    <citation type="submission" date="2015-07" db="EMBL/GenBank/DDBJ databases">
        <title>Comparative genomics of the Sigatoka disease complex on banana suggests a link between parallel evolutionary changes in Pseudocercospora fijiensis and Pseudocercospora eumusae and increased virulence on the banana host.</title>
        <authorList>
            <person name="Chang T.-C."/>
            <person name="Salvucci A."/>
            <person name="Crous P.W."/>
            <person name="Stergiopoulos I."/>
        </authorList>
    </citation>
    <scope>NUCLEOTIDE SEQUENCE [LARGE SCALE GENOMIC DNA]</scope>
    <source>
        <strain evidence="2 3">CBS 114824</strain>
    </source>
</reference>
<evidence type="ECO:0000313" key="2">
    <source>
        <dbReference type="EMBL" id="KXT00766.1"/>
    </source>
</evidence>
<name>A0A139HEC8_9PEZI</name>
<dbReference type="Proteomes" id="UP000070133">
    <property type="component" value="Unassembled WGS sequence"/>
</dbReference>
<sequence length="227" mass="24218">MATRVHYRQSEGNSASSPQLQPQHTPIRQAHSTSNHFHKLPIHITLNHLDIPSNNQTQTANKMFALKTITALVASAALIAPATAWQATVYNNGDCSHSDANYFAYSGSGSSPCITVGLADGATCSYHANGGTSQSDCGASTYTTWLNEFYGPKHVSIFVPSGTELTYCYTIGTNTCDINNGSNCRTVQGDSDGTCMQLNEAGLQNFNTVQISAVDRAAKGKVKSFKA</sequence>
<keyword evidence="3" id="KW-1185">Reference proteome</keyword>
<organism evidence="2 3">
    <name type="scientific">Pseudocercospora eumusae</name>
    <dbReference type="NCBI Taxonomy" id="321146"/>
    <lineage>
        <taxon>Eukaryota</taxon>
        <taxon>Fungi</taxon>
        <taxon>Dikarya</taxon>
        <taxon>Ascomycota</taxon>
        <taxon>Pezizomycotina</taxon>
        <taxon>Dothideomycetes</taxon>
        <taxon>Dothideomycetidae</taxon>
        <taxon>Mycosphaerellales</taxon>
        <taxon>Mycosphaerellaceae</taxon>
        <taxon>Pseudocercospora</taxon>
    </lineage>
</organism>
<protein>
    <submittedName>
        <fullName evidence="2">Uncharacterized protein</fullName>
    </submittedName>
</protein>
<dbReference type="AlphaFoldDB" id="A0A139HEC8"/>
<dbReference type="OrthoDB" id="10422823at2759"/>
<feature type="region of interest" description="Disordered" evidence="1">
    <location>
        <begin position="1"/>
        <end position="29"/>
    </location>
</feature>